<dbReference type="SMART" id="SM00184">
    <property type="entry name" value="RING"/>
    <property type="match status" value="1"/>
</dbReference>
<dbReference type="Proteomes" id="UP001140949">
    <property type="component" value="Unassembled WGS sequence"/>
</dbReference>
<dbReference type="Gene3D" id="3.30.40.10">
    <property type="entry name" value="Zinc/RING finger domain, C3HC4 (zinc finger)"/>
    <property type="match status" value="1"/>
</dbReference>
<comment type="caution">
    <text evidence="7">The sequence shown here is derived from an EMBL/GenBank/DDBJ whole genome shotgun (WGS) entry which is preliminary data.</text>
</comment>
<accession>A0AAX6GKU1</accession>
<evidence type="ECO:0000256" key="1">
    <source>
        <dbReference type="ARBA" id="ARBA00022723"/>
    </source>
</evidence>
<keyword evidence="3" id="KW-0862">Zinc</keyword>
<gene>
    <name evidence="7" type="ORF">M6B38_360890</name>
</gene>
<keyword evidence="1" id="KW-0479">Metal-binding</keyword>
<evidence type="ECO:0000256" key="2">
    <source>
        <dbReference type="ARBA" id="ARBA00022771"/>
    </source>
</evidence>
<organism evidence="7 8">
    <name type="scientific">Iris pallida</name>
    <name type="common">Sweet iris</name>
    <dbReference type="NCBI Taxonomy" id="29817"/>
    <lineage>
        <taxon>Eukaryota</taxon>
        <taxon>Viridiplantae</taxon>
        <taxon>Streptophyta</taxon>
        <taxon>Embryophyta</taxon>
        <taxon>Tracheophyta</taxon>
        <taxon>Spermatophyta</taxon>
        <taxon>Magnoliopsida</taxon>
        <taxon>Liliopsida</taxon>
        <taxon>Asparagales</taxon>
        <taxon>Iridaceae</taxon>
        <taxon>Iridoideae</taxon>
        <taxon>Irideae</taxon>
        <taxon>Iris</taxon>
    </lineage>
</organism>
<dbReference type="SUPFAM" id="SSF57850">
    <property type="entry name" value="RING/U-box"/>
    <property type="match status" value="1"/>
</dbReference>
<keyword evidence="8" id="KW-1185">Reference proteome</keyword>
<dbReference type="Pfam" id="PF00097">
    <property type="entry name" value="zf-C3HC4"/>
    <property type="match status" value="1"/>
</dbReference>
<feature type="compositionally biased region" description="Polar residues" evidence="5">
    <location>
        <begin position="100"/>
        <end position="119"/>
    </location>
</feature>
<feature type="compositionally biased region" description="Low complexity" evidence="5">
    <location>
        <begin position="136"/>
        <end position="152"/>
    </location>
</feature>
<evidence type="ECO:0000313" key="7">
    <source>
        <dbReference type="EMBL" id="KAJ6829274.1"/>
    </source>
</evidence>
<dbReference type="EMBL" id="JANAVB010018925">
    <property type="protein sequence ID" value="KAJ6829274.1"/>
    <property type="molecule type" value="Genomic_DNA"/>
</dbReference>
<evidence type="ECO:0000259" key="6">
    <source>
        <dbReference type="PROSITE" id="PS50089"/>
    </source>
</evidence>
<evidence type="ECO:0000256" key="3">
    <source>
        <dbReference type="ARBA" id="ARBA00022833"/>
    </source>
</evidence>
<evidence type="ECO:0000313" key="8">
    <source>
        <dbReference type="Proteomes" id="UP001140949"/>
    </source>
</evidence>
<evidence type="ECO:0000256" key="5">
    <source>
        <dbReference type="SAM" id="MobiDB-lite"/>
    </source>
</evidence>
<reference evidence="7" key="2">
    <citation type="submission" date="2023-04" db="EMBL/GenBank/DDBJ databases">
        <authorList>
            <person name="Bruccoleri R.E."/>
            <person name="Oakeley E.J."/>
            <person name="Faust A.-M."/>
            <person name="Dessus-Babus S."/>
            <person name="Altorfer M."/>
            <person name="Burckhardt D."/>
            <person name="Oertli M."/>
            <person name="Naumann U."/>
            <person name="Petersen F."/>
            <person name="Wong J."/>
        </authorList>
    </citation>
    <scope>NUCLEOTIDE SEQUENCE</scope>
    <source>
        <strain evidence="7">GSM-AAB239-AS_SAM_17_03QT</strain>
        <tissue evidence="7">Leaf</tissue>
    </source>
</reference>
<keyword evidence="2 4" id="KW-0863">Zinc-finger</keyword>
<feature type="domain" description="RING-type" evidence="6">
    <location>
        <begin position="279"/>
        <end position="338"/>
    </location>
</feature>
<protein>
    <recommendedName>
        <fullName evidence="6">RING-type domain-containing protein</fullName>
    </recommendedName>
</protein>
<reference evidence="7" key="1">
    <citation type="journal article" date="2023" name="GigaByte">
        <title>Genome assembly of the bearded iris, Iris pallida Lam.</title>
        <authorList>
            <person name="Bruccoleri R.E."/>
            <person name="Oakeley E.J."/>
            <person name="Faust A.M.E."/>
            <person name="Altorfer M."/>
            <person name="Dessus-Babus S."/>
            <person name="Burckhardt D."/>
            <person name="Oertli M."/>
            <person name="Naumann U."/>
            <person name="Petersen F."/>
            <person name="Wong J."/>
        </authorList>
    </citation>
    <scope>NUCLEOTIDE SEQUENCE</scope>
    <source>
        <strain evidence="7">GSM-AAB239-AS_SAM_17_03QT</strain>
    </source>
</reference>
<dbReference type="InterPro" id="IPR013083">
    <property type="entry name" value="Znf_RING/FYVE/PHD"/>
</dbReference>
<feature type="region of interest" description="Disordered" evidence="5">
    <location>
        <begin position="404"/>
        <end position="437"/>
    </location>
</feature>
<dbReference type="InterPro" id="IPR001841">
    <property type="entry name" value="Znf_RING"/>
</dbReference>
<evidence type="ECO:0000256" key="4">
    <source>
        <dbReference type="PROSITE-ProRule" id="PRU00175"/>
    </source>
</evidence>
<dbReference type="PROSITE" id="PS50089">
    <property type="entry name" value="ZF_RING_2"/>
    <property type="match status" value="1"/>
</dbReference>
<dbReference type="GO" id="GO:0008270">
    <property type="term" value="F:zinc ion binding"/>
    <property type="evidence" value="ECO:0007669"/>
    <property type="project" value="UniProtKB-KW"/>
</dbReference>
<dbReference type="InterPro" id="IPR018957">
    <property type="entry name" value="Znf_C3HC4_RING-type"/>
</dbReference>
<sequence length="437" mass="46995">MGANCCVAARGKPSPQRISCDVPNYRNVRHSPSWSFRWDNRTHIEDIMDNPSRFSLQNSANVSSEIKSTANTEIEGLSDGGSSSDAFHISKFRKPSSTVAFAGSSKSVATDRSIGSSSPPDEERGYIESPAAASASDTKPSISIPSTSSSSSFKAAGPSTYRSCSLPSDPGSSKKAVCSPGYQLSRQVSDSRIPSLKSLNESGSCSPESRQSFVLSVCSNDMSIGGSQGGSSDGWSMRTFSELVAASSQRNRWSFDSENLGSISKFSRSSPQSTDIQICRVCSKLLKEKSPWSVQKIVSTNDKSVAAVLVCGHVYHAECLESMTSELDRYDPPCPVCTNGEKLAPRLLGKAELKGKNKISRRAVADIDVDGNPVFDHCKSGGKSPKMRASSSMKASFGGPFLRRHFSIGSRPPPARSASESEATRKKKGFWARYRKE</sequence>
<feature type="region of interest" description="Disordered" evidence="5">
    <location>
        <begin position="100"/>
        <end position="179"/>
    </location>
</feature>
<dbReference type="AlphaFoldDB" id="A0AAX6GKU1"/>
<proteinExistence type="predicted"/>
<name>A0AAX6GKU1_IRIPA</name>
<dbReference type="PANTHER" id="PTHR31150:SF32">
    <property type="entry name" value="RING_U-BOX SUPERFAMILY PROTEIN"/>
    <property type="match status" value="1"/>
</dbReference>
<feature type="compositionally biased region" description="Basic residues" evidence="5">
    <location>
        <begin position="425"/>
        <end position="437"/>
    </location>
</feature>
<dbReference type="PANTHER" id="PTHR31150">
    <property type="entry name" value="EXPRESSED PROTEIN"/>
    <property type="match status" value="1"/>
</dbReference>